<accession>A0AAD7TUF1</accession>
<dbReference type="PROSITE" id="PS50181">
    <property type="entry name" value="FBOX"/>
    <property type="match status" value="1"/>
</dbReference>
<evidence type="ECO:0000256" key="1">
    <source>
        <dbReference type="SAM" id="MobiDB-lite"/>
    </source>
</evidence>
<dbReference type="AlphaFoldDB" id="A0AAD7TUF1"/>
<feature type="region of interest" description="Disordered" evidence="1">
    <location>
        <begin position="1"/>
        <end position="36"/>
    </location>
</feature>
<evidence type="ECO:0000259" key="2">
    <source>
        <dbReference type="PROSITE" id="PS50181"/>
    </source>
</evidence>
<dbReference type="Proteomes" id="UP001215151">
    <property type="component" value="Unassembled WGS sequence"/>
</dbReference>
<protein>
    <recommendedName>
        <fullName evidence="2">F-box domain-containing protein</fullName>
    </recommendedName>
</protein>
<organism evidence="3 4">
    <name type="scientific">Trametes cubensis</name>
    <dbReference type="NCBI Taxonomy" id="1111947"/>
    <lineage>
        <taxon>Eukaryota</taxon>
        <taxon>Fungi</taxon>
        <taxon>Dikarya</taxon>
        <taxon>Basidiomycota</taxon>
        <taxon>Agaricomycotina</taxon>
        <taxon>Agaricomycetes</taxon>
        <taxon>Polyporales</taxon>
        <taxon>Polyporaceae</taxon>
        <taxon>Trametes</taxon>
    </lineage>
</organism>
<comment type="caution">
    <text evidence="3">The sequence shown here is derived from an EMBL/GenBank/DDBJ whole genome shotgun (WGS) entry which is preliminary data.</text>
</comment>
<name>A0AAD7TUF1_9APHY</name>
<reference evidence="3" key="1">
    <citation type="submission" date="2022-11" db="EMBL/GenBank/DDBJ databases">
        <title>Genome Sequence of Cubamyces cubensis.</title>
        <authorList>
            <person name="Buettner E."/>
        </authorList>
    </citation>
    <scope>NUCLEOTIDE SEQUENCE</scope>
    <source>
        <strain evidence="3">MPL-01</strain>
    </source>
</reference>
<gene>
    <name evidence="3" type="ORF">ONZ51_g6334</name>
</gene>
<sequence>MEKPVASSHSRAVQPYRHYGAGHGARQRQGGGISSKKSKAREITKLFEVFDLPVDIFYEVASHLNPIDLLQLSRASEDLRATILSRKSRLLWVRAFGNVVPEMPPCPEHISEPCYAHAVFERTCDACGVGQSVKVDYATPVRLCGGCWRLNVKKGKELVSEAGLKKTEYRQVLNLLPEAGGGRVGRTPITTLSQRVTNVYYEPEFKAVVQTYRQLLQSKDEVMLQAFLNERRALAIRRLNFKEAVLAWEHKLRELQAVEDREYMEERKLAIEEKLRELGYEPGEYPSCHHDFRAMFDQPRKLTPRIWNTIRPKLIKILDEERKKRAEAAFRNKWQKRIEQFKRHYAEFLRQDRDGELQKRTLPSFEDAFTRARHLVSATEPDADVTDKELTAFEAAVLDYADEYRAQVRASLVELVQQAEPLDAAQPSQKAKRTASGTKDKGKRKTSPSNNSEDSAKEEGPNVEAECALLDAHTSLFTCAWKFAYFPACRDAKSYPDMAEHWQHEHHSSRWSSESAELALHEPTLVPALAVALGLRENSTLSEIREVIHSGRPECTCGLELHLETIQPYEHFAKLLAHADGFNRGALHRSRIISPSSLFVDEYEKLAGMVSPPALMKTPTHTEASI</sequence>
<dbReference type="EMBL" id="JAPEVG010000150">
    <property type="protein sequence ID" value="KAJ8480924.1"/>
    <property type="molecule type" value="Genomic_DNA"/>
</dbReference>
<dbReference type="InterPro" id="IPR001810">
    <property type="entry name" value="F-box_dom"/>
</dbReference>
<feature type="region of interest" description="Disordered" evidence="1">
    <location>
        <begin position="422"/>
        <end position="460"/>
    </location>
</feature>
<dbReference type="InterPro" id="IPR036047">
    <property type="entry name" value="F-box-like_dom_sf"/>
</dbReference>
<dbReference type="SMART" id="SM00256">
    <property type="entry name" value="FBOX"/>
    <property type="match status" value="1"/>
</dbReference>
<proteinExistence type="predicted"/>
<keyword evidence="4" id="KW-1185">Reference proteome</keyword>
<evidence type="ECO:0000313" key="3">
    <source>
        <dbReference type="EMBL" id="KAJ8480924.1"/>
    </source>
</evidence>
<evidence type="ECO:0000313" key="4">
    <source>
        <dbReference type="Proteomes" id="UP001215151"/>
    </source>
</evidence>
<feature type="domain" description="F-box" evidence="2">
    <location>
        <begin position="46"/>
        <end position="95"/>
    </location>
</feature>
<dbReference type="SUPFAM" id="SSF81383">
    <property type="entry name" value="F-box domain"/>
    <property type="match status" value="1"/>
</dbReference>